<dbReference type="SUPFAM" id="SSF51230">
    <property type="entry name" value="Single hybrid motif"/>
    <property type="match status" value="1"/>
</dbReference>
<comment type="caution">
    <text evidence="12">The sequence shown here is derived from an EMBL/GenBank/DDBJ whole genome shotgun (WGS) entry which is preliminary data.</text>
</comment>
<dbReference type="InterPro" id="IPR006257">
    <property type="entry name" value="LAT1"/>
</dbReference>
<accession>A0A211ZSR7</accession>
<dbReference type="PANTHER" id="PTHR23151:SF90">
    <property type="entry name" value="DIHYDROLIPOYLLYSINE-RESIDUE ACETYLTRANSFERASE COMPONENT OF PYRUVATE DEHYDROGENASE COMPLEX, MITOCHONDRIAL-RELATED"/>
    <property type="match status" value="1"/>
</dbReference>
<dbReference type="GO" id="GO:0004742">
    <property type="term" value="F:dihydrolipoyllysine-residue acetyltransferase activity"/>
    <property type="evidence" value="ECO:0007669"/>
    <property type="project" value="UniProtKB-UniRule"/>
</dbReference>
<evidence type="ECO:0000259" key="10">
    <source>
        <dbReference type="PROSITE" id="PS50968"/>
    </source>
</evidence>
<evidence type="ECO:0000313" key="13">
    <source>
        <dbReference type="Proteomes" id="UP000196655"/>
    </source>
</evidence>
<feature type="compositionally biased region" description="Low complexity" evidence="9">
    <location>
        <begin position="111"/>
        <end position="126"/>
    </location>
</feature>
<dbReference type="NCBIfam" id="TIGR01349">
    <property type="entry name" value="PDHac_trf_mito"/>
    <property type="match status" value="1"/>
</dbReference>
<dbReference type="SUPFAM" id="SSF52777">
    <property type="entry name" value="CoA-dependent acyltransferases"/>
    <property type="match status" value="1"/>
</dbReference>
<evidence type="ECO:0000256" key="1">
    <source>
        <dbReference type="ARBA" id="ARBA00007317"/>
    </source>
</evidence>
<dbReference type="PROSITE" id="PS00189">
    <property type="entry name" value="LIPOYL"/>
    <property type="match status" value="1"/>
</dbReference>
<dbReference type="InterPro" id="IPR000089">
    <property type="entry name" value="Biotin_lipoyl"/>
</dbReference>
<dbReference type="STRING" id="1122125.GCA_000423185_03646"/>
<dbReference type="GO" id="GO:0045254">
    <property type="term" value="C:pyruvate dehydrogenase complex"/>
    <property type="evidence" value="ECO:0007669"/>
    <property type="project" value="UniProtKB-UniRule"/>
</dbReference>
<keyword evidence="4 8" id="KW-0450">Lipoyl</keyword>
<dbReference type="Pfam" id="PF02817">
    <property type="entry name" value="E3_binding"/>
    <property type="match status" value="1"/>
</dbReference>
<dbReference type="InterPro" id="IPR045257">
    <property type="entry name" value="E2/Pdx1"/>
</dbReference>
<comment type="catalytic activity">
    <reaction evidence="7 8">
        <text>N(6)-[(R)-dihydrolipoyl]-L-lysyl-[protein] + acetyl-CoA = N(6)-[(R)-S(8)-acetyldihydrolipoyl]-L-lysyl-[protein] + CoA</text>
        <dbReference type="Rhea" id="RHEA:17017"/>
        <dbReference type="Rhea" id="RHEA-COMP:10475"/>
        <dbReference type="Rhea" id="RHEA-COMP:10478"/>
        <dbReference type="ChEBI" id="CHEBI:57287"/>
        <dbReference type="ChEBI" id="CHEBI:57288"/>
        <dbReference type="ChEBI" id="CHEBI:83100"/>
        <dbReference type="ChEBI" id="CHEBI:83111"/>
        <dbReference type="EC" id="2.3.1.12"/>
    </reaction>
</comment>
<evidence type="ECO:0000256" key="3">
    <source>
        <dbReference type="ARBA" id="ARBA00022679"/>
    </source>
</evidence>
<dbReference type="InterPro" id="IPR023213">
    <property type="entry name" value="CAT-like_dom_sf"/>
</dbReference>
<evidence type="ECO:0000313" key="12">
    <source>
        <dbReference type="EMBL" id="OWJ68269.1"/>
    </source>
</evidence>
<dbReference type="InterPro" id="IPR036625">
    <property type="entry name" value="E3-bd_dom_sf"/>
</dbReference>
<evidence type="ECO:0000256" key="5">
    <source>
        <dbReference type="ARBA" id="ARBA00023315"/>
    </source>
</evidence>
<evidence type="ECO:0000256" key="2">
    <source>
        <dbReference type="ARBA" id="ARBA00011484"/>
    </source>
</evidence>
<dbReference type="InterPro" id="IPR001078">
    <property type="entry name" value="2-oxoacid_DH_actylTfrase"/>
</dbReference>
<dbReference type="Gene3D" id="3.30.559.10">
    <property type="entry name" value="Chloramphenicol acetyltransferase-like domain"/>
    <property type="match status" value="1"/>
</dbReference>
<evidence type="ECO:0000256" key="7">
    <source>
        <dbReference type="ARBA" id="ARBA00048370"/>
    </source>
</evidence>
<comment type="cofactor">
    <cofactor evidence="8">
        <name>(R)-lipoate</name>
        <dbReference type="ChEBI" id="CHEBI:83088"/>
    </cofactor>
    <text evidence="8">Binds 1 lipoyl cofactor covalently.</text>
</comment>
<dbReference type="PANTHER" id="PTHR23151">
    <property type="entry name" value="DIHYDROLIPOAMIDE ACETYL/SUCCINYL-TRANSFERASE-RELATED"/>
    <property type="match status" value="1"/>
</dbReference>
<dbReference type="Proteomes" id="UP000196655">
    <property type="component" value="Unassembled WGS sequence"/>
</dbReference>
<dbReference type="InterPro" id="IPR011053">
    <property type="entry name" value="Single_hybrid_motif"/>
</dbReference>
<feature type="domain" description="Peripheral subunit-binding (PSBD)" evidence="11">
    <location>
        <begin position="135"/>
        <end position="172"/>
    </location>
</feature>
<protein>
    <recommendedName>
        <fullName evidence="8">Acetyltransferase component of pyruvate dehydrogenase complex</fullName>
        <ecNumber evidence="8">2.3.1.12</ecNumber>
    </recommendedName>
</protein>
<dbReference type="OrthoDB" id="9805770at2"/>
<dbReference type="FunFam" id="3.30.559.10:FF:000003">
    <property type="entry name" value="Acetyltransferase component of pyruvate dehydrogenase complex"/>
    <property type="match status" value="1"/>
</dbReference>
<dbReference type="RefSeq" id="WP_088149919.1">
    <property type="nucleotide sequence ID" value="NZ_NHON01000006.1"/>
</dbReference>
<feature type="region of interest" description="Disordered" evidence="9">
    <location>
        <begin position="88"/>
        <end position="132"/>
    </location>
</feature>
<dbReference type="InterPro" id="IPR003016">
    <property type="entry name" value="2-oxoA_DH_lipoyl-BS"/>
</dbReference>
<evidence type="ECO:0000256" key="8">
    <source>
        <dbReference type="RuleBase" id="RU361137"/>
    </source>
</evidence>
<comment type="subunit">
    <text evidence="2">Forms a 24-polypeptide structural core with octahedral symmetry.</text>
</comment>
<dbReference type="Gene3D" id="4.10.320.10">
    <property type="entry name" value="E3-binding domain"/>
    <property type="match status" value="1"/>
</dbReference>
<dbReference type="FunFam" id="2.40.50.100:FF:000010">
    <property type="entry name" value="Acetyltransferase component of pyruvate dehydrogenase complex"/>
    <property type="match status" value="1"/>
</dbReference>
<keyword evidence="3 8" id="KW-0808">Transferase</keyword>
<gene>
    <name evidence="12" type="ORF">BWR60_05040</name>
</gene>
<feature type="domain" description="Lipoyl-binding" evidence="10">
    <location>
        <begin position="2"/>
        <end position="78"/>
    </location>
</feature>
<dbReference type="Pfam" id="PF00364">
    <property type="entry name" value="Biotin_lipoyl"/>
    <property type="match status" value="1"/>
</dbReference>
<feature type="compositionally biased region" description="Basic and acidic residues" evidence="9">
    <location>
        <begin position="98"/>
        <end position="110"/>
    </location>
</feature>
<evidence type="ECO:0000256" key="9">
    <source>
        <dbReference type="SAM" id="MobiDB-lite"/>
    </source>
</evidence>
<dbReference type="EMBL" id="NHON01000006">
    <property type="protein sequence ID" value="OWJ68269.1"/>
    <property type="molecule type" value="Genomic_DNA"/>
</dbReference>
<keyword evidence="13" id="KW-1185">Reference proteome</keyword>
<comment type="function">
    <text evidence="6">The pyruvate dehydrogenase complex catalyzes the overall conversion of pyruvate to acetyl-CoA and CO(2). It contains multiple copies of three enzymatic components: pyruvate dehydrogenase (E1), dihydrolipoamide acetyltransferase (E2) and lipoamide dehydrogenase (E3).</text>
</comment>
<proteinExistence type="inferred from homology"/>
<dbReference type="Gene3D" id="2.40.50.100">
    <property type="match status" value="1"/>
</dbReference>
<dbReference type="InterPro" id="IPR004167">
    <property type="entry name" value="PSBD"/>
</dbReference>
<feature type="compositionally biased region" description="Low complexity" evidence="9">
    <location>
        <begin position="174"/>
        <end position="207"/>
    </location>
</feature>
<evidence type="ECO:0000256" key="6">
    <source>
        <dbReference type="ARBA" id="ARBA00025211"/>
    </source>
</evidence>
<evidence type="ECO:0000256" key="4">
    <source>
        <dbReference type="ARBA" id="ARBA00022823"/>
    </source>
</evidence>
<dbReference type="PROSITE" id="PS50968">
    <property type="entry name" value="BIOTINYL_LIPOYL"/>
    <property type="match status" value="1"/>
</dbReference>
<dbReference type="GO" id="GO:0006086">
    <property type="term" value="P:pyruvate decarboxylation to acetyl-CoA"/>
    <property type="evidence" value="ECO:0007669"/>
    <property type="project" value="InterPro"/>
</dbReference>
<evidence type="ECO:0000259" key="11">
    <source>
        <dbReference type="PROSITE" id="PS51826"/>
    </source>
</evidence>
<dbReference type="CDD" id="cd06849">
    <property type="entry name" value="lipoyl_domain"/>
    <property type="match status" value="1"/>
</dbReference>
<dbReference type="SUPFAM" id="SSF47005">
    <property type="entry name" value="Peripheral subunit-binding domain of 2-oxo acid dehydrogenase complex"/>
    <property type="match status" value="1"/>
</dbReference>
<organism evidence="12 13">
    <name type="scientific">Inquilinus limosus</name>
    <dbReference type="NCBI Taxonomy" id="171674"/>
    <lineage>
        <taxon>Bacteria</taxon>
        <taxon>Pseudomonadati</taxon>
        <taxon>Pseudomonadota</taxon>
        <taxon>Alphaproteobacteria</taxon>
        <taxon>Rhodospirillales</taxon>
        <taxon>Rhodospirillaceae</taxon>
        <taxon>Inquilinus</taxon>
    </lineage>
</organism>
<dbReference type="PROSITE" id="PS51826">
    <property type="entry name" value="PSBD"/>
    <property type="match status" value="1"/>
</dbReference>
<reference evidence="13" key="1">
    <citation type="submission" date="2017-05" db="EMBL/GenBank/DDBJ databases">
        <authorList>
            <person name="Macchi M."/>
            <person name="Festa S."/>
            <person name="Coppotelli B.M."/>
            <person name="Morelli I.S."/>
        </authorList>
    </citation>
    <scope>NUCLEOTIDE SEQUENCE [LARGE SCALE GENOMIC DNA]</scope>
    <source>
        <strain evidence="13">I</strain>
    </source>
</reference>
<sequence>MTINILMPALSPTMTEGTLATWHKKEGDKVKSGDVIAEIETDKATMEVEAVDEGTIGKILVAEGTENVPVNEIIAILLEEGEDAGALKGGAAPAAAKPEAKAEAPAEPKAEAAPAAQPAPAAKPAANGHDDSRVFASPLARRMAQQAGIDLAVLQGSGPHGRIVKADIDAAVSGGAPAKPAAAAPEAAKPGAAPAAAPTAKPASAGPNAKQLADAYGIPYSEQKHSNMRKTVARRLLESKQTVPHFYLTVDIELDALLKLRKELNDRGDVKLSVNDLIIKAAALALRKVPAANASWTDDAMINYERVDVSVAVATPGGLITPIIKDADRKGLGTISGEMKDLAARARDGKLKPEEYQGGTFSISNLGMFGVKDFAAIINPPQSCILAVGAGTQQPVVKDGALAIATVMSCTLSVDHRAVDGAVGAEYLAAFRALIEAPLSMML</sequence>
<keyword evidence="5 8" id="KW-0012">Acyltransferase</keyword>
<dbReference type="Pfam" id="PF00198">
    <property type="entry name" value="2-oxoacid_dh"/>
    <property type="match status" value="1"/>
</dbReference>
<dbReference type="EC" id="2.3.1.12" evidence="8"/>
<comment type="similarity">
    <text evidence="1 8">Belongs to the 2-oxoacid dehydrogenase family.</text>
</comment>
<dbReference type="AlphaFoldDB" id="A0A211ZSR7"/>
<name>A0A211ZSR7_9PROT</name>
<feature type="region of interest" description="Disordered" evidence="9">
    <location>
        <begin position="174"/>
        <end position="208"/>
    </location>
</feature>
<keyword evidence="12" id="KW-0670">Pyruvate</keyword>